<name>A0A9P8QNN1_9HYPO</name>
<gene>
    <name evidence="3" type="ORF">Trco_002936</name>
</gene>
<keyword evidence="4" id="KW-1185">Reference proteome</keyword>
<proteinExistence type="predicted"/>
<dbReference type="PANTHER" id="PTHR23225">
    <property type="entry name" value="ZINC FINGER PROTEIN"/>
    <property type="match status" value="1"/>
</dbReference>
<dbReference type="InterPro" id="IPR039970">
    <property type="entry name" value="TF_Grauzone"/>
</dbReference>
<feature type="compositionally biased region" description="Basic and acidic residues" evidence="1">
    <location>
        <begin position="281"/>
        <end position="292"/>
    </location>
</feature>
<dbReference type="AlphaFoldDB" id="A0A9P8QNN1"/>
<accession>A0A9P8QNN1</accession>
<dbReference type="GO" id="GO:0003700">
    <property type="term" value="F:DNA-binding transcription factor activity"/>
    <property type="evidence" value="ECO:0007669"/>
    <property type="project" value="InterPro"/>
</dbReference>
<dbReference type="PROSITE" id="PS00028">
    <property type="entry name" value="ZINC_FINGER_C2H2_1"/>
    <property type="match status" value="1"/>
</dbReference>
<dbReference type="Gene3D" id="3.30.160.60">
    <property type="entry name" value="Classic Zinc Finger"/>
    <property type="match status" value="1"/>
</dbReference>
<dbReference type="PANTHER" id="PTHR23225:SF2">
    <property type="entry name" value="AT09679P-RELATED"/>
    <property type="match status" value="1"/>
</dbReference>
<evidence type="ECO:0000313" key="3">
    <source>
        <dbReference type="EMBL" id="KAH6609590.1"/>
    </source>
</evidence>
<evidence type="ECO:0000313" key="4">
    <source>
        <dbReference type="Proteomes" id="UP000827724"/>
    </source>
</evidence>
<evidence type="ECO:0000256" key="1">
    <source>
        <dbReference type="SAM" id="MobiDB-lite"/>
    </source>
</evidence>
<feature type="region of interest" description="Disordered" evidence="1">
    <location>
        <begin position="276"/>
        <end position="296"/>
    </location>
</feature>
<dbReference type="OrthoDB" id="5388486at2759"/>
<dbReference type="Proteomes" id="UP000827724">
    <property type="component" value="Unassembled WGS sequence"/>
</dbReference>
<dbReference type="InterPro" id="IPR013087">
    <property type="entry name" value="Znf_C2H2_type"/>
</dbReference>
<organism evidence="3 4">
    <name type="scientific">Trichoderma cornu-damae</name>
    <dbReference type="NCBI Taxonomy" id="654480"/>
    <lineage>
        <taxon>Eukaryota</taxon>
        <taxon>Fungi</taxon>
        <taxon>Dikarya</taxon>
        <taxon>Ascomycota</taxon>
        <taxon>Pezizomycotina</taxon>
        <taxon>Sordariomycetes</taxon>
        <taxon>Hypocreomycetidae</taxon>
        <taxon>Hypocreales</taxon>
        <taxon>Hypocreaceae</taxon>
        <taxon>Trichoderma</taxon>
    </lineage>
</organism>
<sequence length="536" mass="58885">MAAANSSSLPPFSAACIGNSGRVVYDYDQVPAAYSAAPVSLPDASVRGDHFYEPIDPDLLADSSSSDGSRQYWAVSEVPYFQPSPGDPRLDAGLAGNASSGCVYQGAYGRNGGSQFPFQSSPAFSLIESPSIGSDGHYDMMMDPPTPPDAHGSVASLGSPYDSDCSYGSNVESLEISFYPRPREDDMGGVANPAYYGMGVVALGDQCVFNAAPAGGHFGAADAGARHYALHATLPYVSSVRHIKEESLPPSAEERISSARATRRRVRAPRCHLEPASCKRASPDHEASPPHGDKKRRIHMTNKKFCHKCKKNFPSRTSLEEHTGLEHPRPYVCVFHYAGCTARFDAKNEWKRHVSTKHLGLRYWVCTEGKCADERQSSYQRNAGLPLYGNIFNRKDLYTQHIRRMHATVAGQTTTDYKGADARSDAMVKKMQEDALRIRCKLPTWMPCPVQSCDKSFTGSNAWDERMEHVAQQHFDNAAAGREPPVEFGGSHDMVLTEWASRPDIRIVKRTETGWELCDPLKGDTEYRMASPDGEE</sequence>
<comment type="caution">
    <text evidence="3">The sequence shown here is derived from an EMBL/GenBank/DDBJ whole genome shotgun (WGS) entry which is preliminary data.</text>
</comment>
<feature type="domain" description="C2H2-type" evidence="2">
    <location>
        <begin position="306"/>
        <end position="327"/>
    </location>
</feature>
<dbReference type="EMBL" id="JAIWOZ010000002">
    <property type="protein sequence ID" value="KAH6609590.1"/>
    <property type="molecule type" value="Genomic_DNA"/>
</dbReference>
<protein>
    <submittedName>
        <fullName evidence="3">Zinc finger protein</fullName>
    </submittedName>
</protein>
<reference evidence="3" key="1">
    <citation type="submission" date="2021-08" db="EMBL/GenBank/DDBJ databases">
        <title>Chromosome-Level Trichoderma cornu-damae using Hi-C Data.</title>
        <authorList>
            <person name="Kim C.S."/>
        </authorList>
    </citation>
    <scope>NUCLEOTIDE SEQUENCE</scope>
    <source>
        <strain evidence="3">KA19-0412C</strain>
    </source>
</reference>
<evidence type="ECO:0000259" key="2">
    <source>
        <dbReference type="PROSITE" id="PS00028"/>
    </source>
</evidence>